<dbReference type="NCBIfam" id="TIGR01244">
    <property type="entry name" value="TIGR01244 family sulfur transferase"/>
    <property type="match status" value="1"/>
</dbReference>
<reference evidence="2 3" key="1">
    <citation type="submission" date="2019-03" db="EMBL/GenBank/DDBJ databases">
        <title>Genomic Encyclopedia of Archaeal and Bacterial Type Strains, Phase II (KMG-II): from individual species to whole genera.</title>
        <authorList>
            <person name="Goeker M."/>
        </authorList>
    </citation>
    <scope>NUCLEOTIDE SEQUENCE [LARGE SCALE GENOMIC DNA]</scope>
    <source>
        <strain evidence="2 3">DSM 15388</strain>
    </source>
</reference>
<dbReference type="SUPFAM" id="SSF52799">
    <property type="entry name" value="(Phosphotyrosine protein) phosphatases II"/>
    <property type="match status" value="1"/>
</dbReference>
<dbReference type="InterPro" id="IPR029021">
    <property type="entry name" value="Prot-tyrosine_phosphatase-like"/>
</dbReference>
<proteinExistence type="predicted"/>
<dbReference type="EMBL" id="SLZR01000004">
    <property type="protein sequence ID" value="TCS42042.1"/>
    <property type="molecule type" value="Genomic_DNA"/>
</dbReference>
<accession>A0A4R3I9H9</accession>
<organism evidence="2 3">
    <name type="scientific">Reinekea marinisedimentorum</name>
    <dbReference type="NCBI Taxonomy" id="230495"/>
    <lineage>
        <taxon>Bacteria</taxon>
        <taxon>Pseudomonadati</taxon>
        <taxon>Pseudomonadota</taxon>
        <taxon>Gammaproteobacteria</taxon>
        <taxon>Oceanospirillales</taxon>
        <taxon>Saccharospirillaceae</taxon>
        <taxon>Reinekea</taxon>
    </lineage>
</organism>
<dbReference type="InterPro" id="IPR005939">
    <property type="entry name" value="BLH_phosphatase-like"/>
</dbReference>
<dbReference type="GO" id="GO:0016787">
    <property type="term" value="F:hydrolase activity"/>
    <property type="evidence" value="ECO:0007669"/>
    <property type="project" value="InterPro"/>
</dbReference>
<evidence type="ECO:0000313" key="3">
    <source>
        <dbReference type="Proteomes" id="UP000295793"/>
    </source>
</evidence>
<feature type="domain" description="Beta-lactamase hydrolase-like protein phosphatase-like" evidence="1">
    <location>
        <begin position="6"/>
        <end position="103"/>
    </location>
</feature>
<name>A0A4R3I9H9_9GAMM</name>
<dbReference type="RefSeq" id="WP_165901831.1">
    <property type="nucleotide sequence ID" value="NZ_SLZR01000004.1"/>
</dbReference>
<protein>
    <submittedName>
        <fullName evidence="2">Cysteine desulfurase/sulfide:quinone oxidoreductase</fullName>
    </submittedName>
</protein>
<dbReference type="Pfam" id="PF04273">
    <property type="entry name" value="BLH_phosphatase"/>
    <property type="match status" value="1"/>
</dbReference>
<evidence type="ECO:0000259" key="1">
    <source>
        <dbReference type="Pfam" id="PF04273"/>
    </source>
</evidence>
<keyword evidence="3" id="KW-1185">Reference proteome</keyword>
<sequence length="108" mass="11700">MSWTQIADKFFVNGQIDAADVAAAKEAGIELIVCNRPDGEEANQPPHAQLKALAEEAGIEFTYLPMRDLNVLPEAVEGLKAVLAQDKKVLAYCRSGRRSSVLFEAAVV</sequence>
<gene>
    <name evidence="2" type="ORF">BCF53_104146</name>
</gene>
<dbReference type="Proteomes" id="UP000295793">
    <property type="component" value="Unassembled WGS sequence"/>
</dbReference>
<dbReference type="Gene3D" id="3.90.190.10">
    <property type="entry name" value="Protein tyrosine phosphatase superfamily"/>
    <property type="match status" value="1"/>
</dbReference>
<comment type="caution">
    <text evidence="2">The sequence shown here is derived from an EMBL/GenBank/DDBJ whole genome shotgun (WGS) entry which is preliminary data.</text>
</comment>
<dbReference type="AlphaFoldDB" id="A0A4R3I9H9"/>
<evidence type="ECO:0000313" key="2">
    <source>
        <dbReference type="EMBL" id="TCS42042.1"/>
    </source>
</evidence>